<dbReference type="InterPro" id="IPR050090">
    <property type="entry name" value="Tyrosine_recombinase_XerCD"/>
</dbReference>
<evidence type="ECO:0000313" key="14">
    <source>
        <dbReference type="EMBL" id="SFV37417.1"/>
    </source>
</evidence>
<keyword evidence="9 11" id="KW-0233">DNA recombination</keyword>
<dbReference type="EMBL" id="FPCH01000003">
    <property type="protein sequence ID" value="SFV37417.1"/>
    <property type="molecule type" value="Genomic_DNA"/>
</dbReference>
<dbReference type="PROSITE" id="PS51898">
    <property type="entry name" value="TYR_RECOMBINASE"/>
    <property type="match status" value="1"/>
</dbReference>
<evidence type="ECO:0000256" key="6">
    <source>
        <dbReference type="ARBA" id="ARBA00022829"/>
    </source>
</evidence>
<dbReference type="GO" id="GO:0003677">
    <property type="term" value="F:DNA binding"/>
    <property type="evidence" value="ECO:0007669"/>
    <property type="project" value="UniProtKB-UniRule"/>
</dbReference>
<dbReference type="InterPro" id="IPR023009">
    <property type="entry name" value="Tyrosine_recombinase_XerC/XerD"/>
</dbReference>
<dbReference type="GO" id="GO:0051301">
    <property type="term" value="P:cell division"/>
    <property type="evidence" value="ECO:0007669"/>
    <property type="project" value="UniProtKB-KW"/>
</dbReference>
<feature type="active site" evidence="11">
    <location>
        <position position="278"/>
    </location>
</feature>
<dbReference type="GO" id="GO:0005737">
    <property type="term" value="C:cytoplasm"/>
    <property type="evidence" value="ECO:0007669"/>
    <property type="project" value="UniProtKB-SubCell"/>
</dbReference>
<feature type="domain" description="Core-binding (CB)" evidence="13">
    <location>
        <begin position="5"/>
        <end position="90"/>
    </location>
</feature>
<dbReference type="InterPro" id="IPR044068">
    <property type="entry name" value="CB"/>
</dbReference>
<dbReference type="InterPro" id="IPR011932">
    <property type="entry name" value="Recomb_XerD"/>
</dbReference>
<evidence type="ECO:0000256" key="10">
    <source>
        <dbReference type="ARBA" id="ARBA00023306"/>
    </source>
</evidence>
<evidence type="ECO:0000256" key="8">
    <source>
        <dbReference type="ARBA" id="ARBA00023125"/>
    </source>
</evidence>
<keyword evidence="6 11" id="KW-0159">Chromosome partition</keyword>
<dbReference type="OrthoDB" id="9801717at2"/>
<evidence type="ECO:0000259" key="13">
    <source>
        <dbReference type="PROSITE" id="PS51900"/>
    </source>
</evidence>
<comment type="similarity">
    <text evidence="2 11">Belongs to the 'phage' integrase family. XerD subfamily.</text>
</comment>
<dbReference type="InterPro" id="IPR004107">
    <property type="entry name" value="Integrase_SAM-like_N"/>
</dbReference>
<evidence type="ECO:0000256" key="5">
    <source>
        <dbReference type="ARBA" id="ARBA00022618"/>
    </source>
</evidence>
<evidence type="ECO:0000256" key="9">
    <source>
        <dbReference type="ARBA" id="ARBA00023172"/>
    </source>
</evidence>
<evidence type="ECO:0000256" key="2">
    <source>
        <dbReference type="ARBA" id="ARBA00010450"/>
    </source>
</evidence>
<comment type="subcellular location">
    <subcellularLocation>
        <location evidence="1 11">Cytoplasm</location>
    </subcellularLocation>
</comment>
<dbReference type="InterPro" id="IPR011010">
    <property type="entry name" value="DNA_brk_join_enz"/>
</dbReference>
<dbReference type="PANTHER" id="PTHR30349">
    <property type="entry name" value="PHAGE INTEGRASE-RELATED"/>
    <property type="match status" value="1"/>
</dbReference>
<comment type="function">
    <text evidence="11">Site-specific tyrosine recombinase, which acts by catalyzing the cutting and rejoining of the recombining DNA molecules. The XerC-XerD complex is essential to convert dimers of the bacterial chromosome into monomers to permit their segregation at cell division. It also contributes to the segregational stability of plasmids.</text>
</comment>
<dbReference type="GO" id="GO:0006313">
    <property type="term" value="P:DNA transposition"/>
    <property type="evidence" value="ECO:0007669"/>
    <property type="project" value="UniProtKB-UniRule"/>
</dbReference>
<proteinExistence type="inferred from homology"/>
<evidence type="ECO:0000256" key="1">
    <source>
        <dbReference type="ARBA" id="ARBA00004496"/>
    </source>
</evidence>
<evidence type="ECO:0000259" key="12">
    <source>
        <dbReference type="PROSITE" id="PS51898"/>
    </source>
</evidence>
<keyword evidence="4 11" id="KW-0963">Cytoplasm</keyword>
<feature type="active site" evidence="11">
    <location>
        <position position="252"/>
    </location>
</feature>
<feature type="active site" description="O-(3'-phospho-DNA)-tyrosine intermediate" evidence="11">
    <location>
        <position position="287"/>
    </location>
</feature>
<accession>A0A1I7NRW6</accession>
<dbReference type="RefSeq" id="WP_092868665.1">
    <property type="nucleotide sequence ID" value="NZ_FPCH01000003.1"/>
</dbReference>
<dbReference type="AlphaFoldDB" id="A0A1I7NRW6"/>
<evidence type="ECO:0000256" key="11">
    <source>
        <dbReference type="HAMAP-Rule" id="MF_01807"/>
    </source>
</evidence>
<name>A0A1I7NRW6_9HYPH</name>
<dbReference type="NCBIfam" id="NF001399">
    <property type="entry name" value="PRK00283.1"/>
    <property type="match status" value="1"/>
</dbReference>
<dbReference type="Gene3D" id="1.10.150.130">
    <property type="match status" value="1"/>
</dbReference>
<dbReference type="Gene3D" id="1.10.443.10">
    <property type="entry name" value="Intergrase catalytic core"/>
    <property type="match status" value="1"/>
</dbReference>
<feature type="active site" evidence="11">
    <location>
        <position position="255"/>
    </location>
</feature>
<dbReference type="Pfam" id="PF02899">
    <property type="entry name" value="Phage_int_SAM_1"/>
    <property type="match status" value="1"/>
</dbReference>
<dbReference type="PANTHER" id="PTHR30349:SF90">
    <property type="entry name" value="TYROSINE RECOMBINASE XERD"/>
    <property type="match status" value="1"/>
</dbReference>
<keyword evidence="8 11" id="KW-0238">DNA-binding</keyword>
<dbReference type="InterPro" id="IPR013762">
    <property type="entry name" value="Integrase-like_cat_sf"/>
</dbReference>
<keyword evidence="7 11" id="KW-0229">DNA integration</keyword>
<dbReference type="GO" id="GO:0007059">
    <property type="term" value="P:chromosome segregation"/>
    <property type="evidence" value="ECO:0007669"/>
    <property type="project" value="UniProtKB-UniRule"/>
</dbReference>
<dbReference type="Pfam" id="PF00589">
    <property type="entry name" value="Phage_integrase"/>
    <property type="match status" value="1"/>
</dbReference>
<dbReference type="STRING" id="51670.SAMN04488557_3152"/>
<dbReference type="PROSITE" id="PS51900">
    <property type="entry name" value="CB"/>
    <property type="match status" value="1"/>
</dbReference>
<dbReference type="InterPro" id="IPR002104">
    <property type="entry name" value="Integrase_catalytic"/>
</dbReference>
<evidence type="ECO:0000256" key="7">
    <source>
        <dbReference type="ARBA" id="ARBA00022908"/>
    </source>
</evidence>
<feature type="active site" evidence="11">
    <location>
        <position position="159"/>
    </location>
</feature>
<gene>
    <name evidence="11" type="primary">xerD</name>
    <name evidence="14" type="ORF">SAMN04488557_3152</name>
</gene>
<dbReference type="HAMAP" id="MF_01807">
    <property type="entry name" value="Recomb_XerD"/>
    <property type="match status" value="1"/>
</dbReference>
<feature type="active site" evidence="11">
    <location>
        <position position="183"/>
    </location>
</feature>
<feature type="domain" description="Tyr recombinase" evidence="12">
    <location>
        <begin position="111"/>
        <end position="300"/>
    </location>
</feature>
<dbReference type="InterPro" id="IPR010998">
    <property type="entry name" value="Integrase_recombinase_N"/>
</dbReference>
<protein>
    <recommendedName>
        <fullName evidence="3 11">Tyrosine recombinase XerD</fullName>
    </recommendedName>
</protein>
<dbReference type="GO" id="GO:0009037">
    <property type="term" value="F:tyrosine-based site-specific recombinase activity"/>
    <property type="evidence" value="ECO:0007669"/>
    <property type="project" value="UniProtKB-UniRule"/>
</dbReference>
<evidence type="ECO:0000256" key="4">
    <source>
        <dbReference type="ARBA" id="ARBA00022490"/>
    </source>
</evidence>
<dbReference type="HAMAP" id="MF_01808">
    <property type="entry name" value="Recomb_XerC_XerD"/>
    <property type="match status" value="1"/>
</dbReference>
<dbReference type="Proteomes" id="UP000199423">
    <property type="component" value="Unassembled WGS sequence"/>
</dbReference>
<keyword evidence="10 11" id="KW-0131">Cell cycle</keyword>
<keyword evidence="15" id="KW-1185">Reference proteome</keyword>
<reference evidence="15" key="1">
    <citation type="submission" date="2016-10" db="EMBL/GenBank/DDBJ databases">
        <authorList>
            <person name="Varghese N."/>
            <person name="Submissions S."/>
        </authorList>
    </citation>
    <scope>NUCLEOTIDE SEQUENCE [LARGE SCALE GENOMIC DNA]</scope>
    <source>
        <strain evidence="15">DSM 1565</strain>
    </source>
</reference>
<organism evidence="14 15">
    <name type="scientific">Hyphomicrobium facile</name>
    <dbReference type="NCBI Taxonomy" id="51670"/>
    <lineage>
        <taxon>Bacteria</taxon>
        <taxon>Pseudomonadati</taxon>
        <taxon>Pseudomonadota</taxon>
        <taxon>Alphaproteobacteria</taxon>
        <taxon>Hyphomicrobiales</taxon>
        <taxon>Hyphomicrobiaceae</taxon>
        <taxon>Hyphomicrobium</taxon>
    </lineage>
</organism>
<keyword evidence="5 11" id="KW-0132">Cell division</keyword>
<comment type="subunit">
    <text evidence="11">Forms a cyclic heterotetrameric complex composed of two molecules of XerC and two molecules of XerD.</text>
</comment>
<dbReference type="SUPFAM" id="SSF56349">
    <property type="entry name" value="DNA breaking-rejoining enzymes"/>
    <property type="match status" value="1"/>
</dbReference>
<evidence type="ECO:0000313" key="15">
    <source>
        <dbReference type="Proteomes" id="UP000199423"/>
    </source>
</evidence>
<evidence type="ECO:0000256" key="3">
    <source>
        <dbReference type="ARBA" id="ARBA00015810"/>
    </source>
</evidence>
<sequence length="310" mass="33747">MTGVAERDGYLADFLAMLSAERGASANTIEAYTADLENFLGFLSEKGIAPADAKSTDVQAYIGCLASEGQAATSRARRLSAIKQYYRFLLAEDMIALDPTSGLQGPKKQRALPKVLSIAEVDRLLAVSQQQCEGQEGRALFRALRFHCLLEVLYATGMRVSELVGLPRNVLRGDQRVLTIKGKGGRERLVPLNATARRALDAFLGVSARLDNSEWLFPSKSALGHVTRQGFAQDLKSVAEAAGIAPERVSPHVLRHAFASHLLDRGADLRAVQQLLGHADISTTEIYTHVLQERLKALVNAHHPLAKKTN</sequence>